<organism evidence="1">
    <name type="scientific">Timema genevievae</name>
    <name type="common">Walking stick</name>
    <dbReference type="NCBI Taxonomy" id="629358"/>
    <lineage>
        <taxon>Eukaryota</taxon>
        <taxon>Metazoa</taxon>
        <taxon>Ecdysozoa</taxon>
        <taxon>Arthropoda</taxon>
        <taxon>Hexapoda</taxon>
        <taxon>Insecta</taxon>
        <taxon>Pterygota</taxon>
        <taxon>Neoptera</taxon>
        <taxon>Polyneoptera</taxon>
        <taxon>Phasmatodea</taxon>
        <taxon>Timematodea</taxon>
        <taxon>Timematoidea</taxon>
        <taxon>Timematidae</taxon>
        <taxon>Timema</taxon>
    </lineage>
</organism>
<evidence type="ECO:0000313" key="1">
    <source>
        <dbReference type="EMBL" id="CAD7603200.1"/>
    </source>
</evidence>
<protein>
    <submittedName>
        <fullName evidence="1">Uncharacterized protein</fullName>
    </submittedName>
</protein>
<dbReference type="AlphaFoldDB" id="A0A7R9PQC5"/>
<sequence>MTGPELQDGASRVRSPRAARLLADTSSSRRGLANALVVLSSTAEDGEIEVRVSSRDLFPVDVDTCGPSIEPLSHCVVGEFLVIFPRRDLAAILGVALTPREKEGDRSGESTMNSEHAGVWVIHYTFHRKGWDVVSKEKNRYSYFCLLLLIVDPMLLVGRSAAKLPTDDEGGPSAVFSIITLVSKSM</sequence>
<name>A0A7R9PQC5_TIMGE</name>
<reference evidence="1" key="1">
    <citation type="submission" date="2020-11" db="EMBL/GenBank/DDBJ databases">
        <authorList>
            <person name="Tran Van P."/>
        </authorList>
    </citation>
    <scope>NUCLEOTIDE SEQUENCE</scope>
</reference>
<gene>
    <name evidence="1" type="ORF">TGEB3V08_LOCUS8667</name>
</gene>
<accession>A0A7R9PQC5</accession>
<proteinExistence type="predicted"/>
<dbReference type="EMBL" id="OE843466">
    <property type="protein sequence ID" value="CAD7603200.1"/>
    <property type="molecule type" value="Genomic_DNA"/>
</dbReference>